<dbReference type="Proteomes" id="UP000651208">
    <property type="component" value="Unassembled WGS sequence"/>
</dbReference>
<gene>
    <name evidence="1" type="ORF">FcAc13_05945</name>
</gene>
<evidence type="ECO:0000313" key="2">
    <source>
        <dbReference type="Proteomes" id="UP000651208"/>
    </source>
</evidence>
<dbReference type="EMBL" id="JABURY010000014">
    <property type="protein sequence ID" value="MBC9130849.1"/>
    <property type="molecule type" value="Genomic_DNA"/>
</dbReference>
<sequence length="481" mass="54369">IINHQSKIKANNVRIRSENISNEDTRIDVNKNLIIDAQEVKNQQSEILANDISFDIKNIRNYHTNIHARGHLNLEVFDSIINSDSSLYGYNVTVLSDSITNTNSTMNVFDEMEIFSAKMTNIATNFNGECIWLFVYDLYNKDISISADLIKMKGDKIFNINSSLNAQDVMHIVANDIVNTSSKIKCIKDKVKMKGMTIHNRNAVIEAYESVEFTGGDIVDNVSRLKELINENAKISAGNEIYIDSIGSVNNRFAKLSSGQSLIINAVNLDNSYADIDKPLNYLRFEADFIDNTSVKILSNHLILIAKVINNDNSNLTANGIRIEADTLMGDGYLKTYNDLYLELQSSFINKLEIEAGGELRITTLGNIENYGSLRGNRINIRSGKAFNNYENGRLRGGRVNIKADEVNNFAASEYKEYRPTLFAEKYLYIEATKVNNYQNALIHSNDILKIKAKTLNNYYGSIWGQNETSLIVDEYNNYVR</sequence>
<name>A0ABR7QXA1_9GAMM</name>
<dbReference type="RefSeq" id="WP_187755297.1">
    <property type="nucleotide sequence ID" value="NZ_JABURY010000014.1"/>
</dbReference>
<organism evidence="1 2">
    <name type="scientific">Frischella japonica</name>
    <dbReference type="NCBI Taxonomy" id="2741544"/>
    <lineage>
        <taxon>Bacteria</taxon>
        <taxon>Pseudomonadati</taxon>
        <taxon>Pseudomonadota</taxon>
        <taxon>Gammaproteobacteria</taxon>
        <taxon>Orbales</taxon>
        <taxon>Orbaceae</taxon>
        <taxon>Frischella</taxon>
    </lineage>
</organism>
<reference evidence="1 2" key="1">
    <citation type="submission" date="2020-06" db="EMBL/GenBank/DDBJ databases">
        <title>Frischella cerana isolated from Apis cerana gut homogenate.</title>
        <authorList>
            <person name="Wolter L.A."/>
            <person name="Suenami S."/>
            <person name="Miyazaki R."/>
        </authorList>
    </citation>
    <scope>NUCLEOTIDE SEQUENCE [LARGE SCALE GENOMIC DNA]</scope>
    <source>
        <strain evidence="1 2">Ac13</strain>
    </source>
</reference>
<feature type="non-terminal residue" evidence="1">
    <location>
        <position position="1"/>
    </location>
</feature>
<comment type="caution">
    <text evidence="1">The sequence shown here is derived from an EMBL/GenBank/DDBJ whole genome shotgun (WGS) entry which is preliminary data.</text>
</comment>
<accession>A0ABR7QXA1</accession>
<evidence type="ECO:0000313" key="1">
    <source>
        <dbReference type="EMBL" id="MBC9130849.1"/>
    </source>
</evidence>
<protein>
    <submittedName>
        <fullName evidence="1">Uncharacterized protein</fullName>
    </submittedName>
</protein>
<proteinExistence type="predicted"/>
<keyword evidence="2" id="KW-1185">Reference proteome</keyword>